<evidence type="ECO:0000313" key="2">
    <source>
        <dbReference type="EMBL" id="MCU6668606.1"/>
    </source>
</evidence>
<dbReference type="RefSeq" id="WP_271267181.1">
    <property type="nucleotide sequence ID" value="NZ_JAMGZJ010000071.1"/>
</dbReference>
<keyword evidence="1" id="KW-0812">Transmembrane</keyword>
<gene>
    <name evidence="2" type="ORF">M8013_07570</name>
</gene>
<proteinExistence type="predicted"/>
<reference evidence="2" key="1">
    <citation type="submission" date="2022-05" db="EMBL/GenBank/DDBJ databases">
        <title>Description of a novel species of Leclercia; Leclercia tamurae and the Proposal for a Novel Genus Silvania gen. nov. Containing Two Novel Species Silvania hatchlandensis sp. nov. and Silvania confinis sp. nov. Isolated from the Rhizosphere of Oak.</title>
        <authorList>
            <person name="Maddock D.W."/>
            <person name="Brady C.L."/>
            <person name="Denman S."/>
            <person name="Arnold D."/>
        </authorList>
    </citation>
    <scope>NUCLEOTIDE SEQUENCE</scope>
    <source>
        <strain evidence="2">H4N4</strain>
    </source>
</reference>
<comment type="caution">
    <text evidence="2">The sequence shown here is derived from an EMBL/GenBank/DDBJ whole genome shotgun (WGS) entry which is preliminary data.</text>
</comment>
<keyword evidence="3" id="KW-1185">Reference proteome</keyword>
<accession>A0A9J6QGT9</accession>
<keyword evidence="1" id="KW-0472">Membrane</keyword>
<dbReference type="AlphaFoldDB" id="A0A9J6QGT9"/>
<protein>
    <submittedName>
        <fullName evidence="2">Copper resistance protein</fullName>
    </submittedName>
</protein>
<dbReference type="Proteomes" id="UP001061282">
    <property type="component" value="Unassembled WGS sequence"/>
</dbReference>
<sequence>MIKRQRKAILLVVLACLVVLICTVQRMAGMHALVMNITASGQTVQQSQESSETPVTPCELSAKSLMAVPPVLFEGALFAVTLLLALLAASPPRRERLWPPRVISSPRLRVHLRLCVFRE</sequence>
<keyword evidence="1" id="KW-1133">Transmembrane helix</keyword>
<evidence type="ECO:0000313" key="3">
    <source>
        <dbReference type="Proteomes" id="UP001061282"/>
    </source>
</evidence>
<dbReference type="EMBL" id="JAMGZJ010000071">
    <property type="protein sequence ID" value="MCU6668606.1"/>
    <property type="molecule type" value="Genomic_DNA"/>
</dbReference>
<name>A0A9J6QGT9_9ENTR</name>
<evidence type="ECO:0000256" key="1">
    <source>
        <dbReference type="SAM" id="Phobius"/>
    </source>
</evidence>
<feature type="transmembrane region" description="Helical" evidence="1">
    <location>
        <begin position="65"/>
        <end position="89"/>
    </location>
</feature>
<organism evidence="2 3">
    <name type="scientific">Silvania confinis</name>
    <dbReference type="NCBI Taxonomy" id="2926470"/>
    <lineage>
        <taxon>Bacteria</taxon>
        <taxon>Pseudomonadati</taxon>
        <taxon>Pseudomonadota</taxon>
        <taxon>Gammaproteobacteria</taxon>
        <taxon>Enterobacterales</taxon>
        <taxon>Enterobacteriaceae</taxon>
        <taxon>Silvania</taxon>
    </lineage>
</organism>